<dbReference type="AlphaFoldDB" id="A0A0P4X4W7"/>
<accession>A0A0P4X4W7</accession>
<dbReference type="Gene3D" id="1.25.40.20">
    <property type="entry name" value="Ankyrin repeat-containing domain"/>
    <property type="match status" value="1"/>
</dbReference>
<proteinExistence type="predicted"/>
<dbReference type="EMBL" id="GDIP01250363">
    <property type="protein sequence ID" value="JAI73038.1"/>
    <property type="molecule type" value="Transcribed_RNA"/>
</dbReference>
<dbReference type="SUPFAM" id="SSF48403">
    <property type="entry name" value="Ankyrin repeat"/>
    <property type="match status" value="1"/>
</dbReference>
<protein>
    <submittedName>
        <fullName evidence="1">Ankyrin-like protein</fullName>
    </submittedName>
</protein>
<name>A0A0P4X4W7_9CRUS</name>
<dbReference type="OrthoDB" id="6360771at2759"/>
<sequence>MTLRYSPDSYVIVWNNEASKDVVEKVLEFMGKNGENLKQVLNPEQSKFRPLHTSVTLLHFFIFNEYYNCLLSQFLRFLSSIFVDDHNFTELIKFTLKMQDYNNDNWTFPSNNGIEKTLDILRDLSRPRVMEGLCHFALVTGVFENYYQPFAADDEDSLRDPARMTRLHWAAFNGDMEAMESVGNWTCSVDDSFTPFYVAAARHHKLICHTILASLKGILTADELRKQYKGFVYTAMWDAVCFHNFKMFQLILESVKQAIGRHYLMALLKSEKPVDSFKTTQFDRSVSSSILALKNGKVLFKIIAQVLLEDGSQNGYTDLNDLVFHEKATVEIVLNNIEEETFQRMVDVNGLQNWTKRVFLYDVNWGFRLLSTVITRFTLNQRREFINIITSPNIPTYQFNVINVSYWEMWFENKFTDPDFESLDKLLKLLVDGIPKMIFNYNVAIKALMCQNEKLSTVASKYISSLNYLKFKARVMRNGPKVMNELFTWQSTQERVGRNWINILPFYLGKMGKYHFEKLVNTILSLHTEKHGEKTIQISLWSKYLDSYYKVEKVDQFLKLVSDKLGKRAVWKVVLHKDCMGFVLLGAELQQDKKLVNALLTHLSDEDRDFIENLLESSLFSSRRYTRDATTEPCNCQPMNDCWCWW</sequence>
<reference evidence="1" key="2">
    <citation type="submission" date="2015-10" db="EMBL/GenBank/DDBJ databases">
        <authorList>
            <person name="Gilbert D.G."/>
        </authorList>
    </citation>
    <scope>NUCLEOTIDE SEQUENCE</scope>
</reference>
<evidence type="ECO:0000313" key="1">
    <source>
        <dbReference type="EMBL" id="JAI73038.1"/>
    </source>
</evidence>
<dbReference type="EMBL" id="GDIP01250364">
    <property type="protein sequence ID" value="JAI73037.1"/>
    <property type="molecule type" value="Transcribed_RNA"/>
</dbReference>
<reference evidence="1" key="1">
    <citation type="submission" date="2015-10" db="EMBL/GenBank/DDBJ databases">
        <title>Daphnia magna gene sets from two clonal populations assembled and annotated with EvidentialGene.</title>
        <authorList>
            <person name="Gilbert D."/>
            <person name="Podicheti R."/>
            <person name="Orsini L."/>
            <person name="Colbourne J."/>
            <person name="Pfrender M."/>
        </authorList>
    </citation>
    <scope>NUCLEOTIDE SEQUENCE</scope>
</reference>
<organism evidence="1">
    <name type="scientific">Daphnia magna</name>
    <dbReference type="NCBI Taxonomy" id="35525"/>
    <lineage>
        <taxon>Eukaryota</taxon>
        <taxon>Metazoa</taxon>
        <taxon>Ecdysozoa</taxon>
        <taxon>Arthropoda</taxon>
        <taxon>Crustacea</taxon>
        <taxon>Branchiopoda</taxon>
        <taxon>Diplostraca</taxon>
        <taxon>Cladocera</taxon>
        <taxon>Anomopoda</taxon>
        <taxon>Daphniidae</taxon>
        <taxon>Daphnia</taxon>
    </lineage>
</organism>
<dbReference type="InterPro" id="IPR036770">
    <property type="entry name" value="Ankyrin_rpt-contain_sf"/>
</dbReference>